<accession>E3NWR2</accession>
<evidence type="ECO:0000259" key="8">
    <source>
        <dbReference type="PROSITE" id="PS50928"/>
    </source>
</evidence>
<dbReference type="Proteomes" id="UP000008281">
    <property type="component" value="Unassembled WGS sequence"/>
</dbReference>
<feature type="transmembrane region" description="Helical" evidence="7">
    <location>
        <begin position="121"/>
        <end position="143"/>
    </location>
</feature>
<dbReference type="InterPro" id="IPR035906">
    <property type="entry name" value="MetI-like_sf"/>
</dbReference>
<name>E3NWR2_CAERE</name>
<keyword evidence="6 7" id="KW-0472">Membrane</keyword>
<evidence type="ECO:0000313" key="10">
    <source>
        <dbReference type="Proteomes" id="UP000008281"/>
    </source>
</evidence>
<dbReference type="InterPro" id="IPR045621">
    <property type="entry name" value="BPD_transp_1_N"/>
</dbReference>
<dbReference type="GO" id="GO:0055085">
    <property type="term" value="P:transmembrane transport"/>
    <property type="evidence" value="ECO:0007669"/>
    <property type="project" value="InterPro"/>
</dbReference>
<dbReference type="PROSITE" id="PS50928">
    <property type="entry name" value="ABC_TM1"/>
    <property type="match status" value="1"/>
</dbReference>
<dbReference type="SUPFAM" id="SSF161098">
    <property type="entry name" value="MetI-like"/>
    <property type="match status" value="1"/>
</dbReference>
<protein>
    <recommendedName>
        <fullName evidence="8">ABC transmembrane type-1 domain-containing protein</fullName>
    </recommendedName>
</protein>
<feature type="transmembrane region" description="Helical" evidence="7">
    <location>
        <begin position="198"/>
        <end position="219"/>
    </location>
</feature>
<evidence type="ECO:0000256" key="1">
    <source>
        <dbReference type="ARBA" id="ARBA00004651"/>
    </source>
</evidence>
<dbReference type="EMBL" id="DS271779">
    <property type="protein sequence ID" value="EFP04515.1"/>
    <property type="molecule type" value="Genomic_DNA"/>
</dbReference>
<dbReference type="InterPro" id="IPR000515">
    <property type="entry name" value="MetI-like"/>
</dbReference>
<evidence type="ECO:0000256" key="3">
    <source>
        <dbReference type="ARBA" id="ARBA00022475"/>
    </source>
</evidence>
<organism evidence="10">
    <name type="scientific">Caenorhabditis remanei</name>
    <name type="common">Caenorhabditis vulgaris</name>
    <dbReference type="NCBI Taxonomy" id="31234"/>
    <lineage>
        <taxon>Eukaryota</taxon>
        <taxon>Metazoa</taxon>
        <taxon>Ecdysozoa</taxon>
        <taxon>Nematoda</taxon>
        <taxon>Chromadorea</taxon>
        <taxon>Rhabditida</taxon>
        <taxon>Rhabditina</taxon>
        <taxon>Rhabditomorpha</taxon>
        <taxon>Rhabditoidea</taxon>
        <taxon>Rhabditidae</taxon>
        <taxon>Peloderinae</taxon>
        <taxon>Caenorhabditis</taxon>
    </lineage>
</organism>
<dbReference type="CDD" id="cd06261">
    <property type="entry name" value="TM_PBP2"/>
    <property type="match status" value="1"/>
</dbReference>
<dbReference type="OrthoDB" id="447706at2759"/>
<feature type="transmembrane region" description="Helical" evidence="7">
    <location>
        <begin position="258"/>
        <end position="284"/>
    </location>
</feature>
<dbReference type="Pfam" id="PF19300">
    <property type="entry name" value="BPD_transp_1_N"/>
    <property type="match status" value="1"/>
</dbReference>
<dbReference type="HOGENOM" id="CLU_036879_0_1_1"/>
<evidence type="ECO:0000256" key="7">
    <source>
        <dbReference type="SAM" id="Phobius"/>
    </source>
</evidence>
<dbReference type="Pfam" id="PF00528">
    <property type="entry name" value="BPD_transp_1"/>
    <property type="match status" value="1"/>
</dbReference>
<dbReference type="Gene3D" id="1.10.3720.10">
    <property type="entry name" value="MetI-like"/>
    <property type="match status" value="1"/>
</dbReference>
<comment type="subcellular location">
    <subcellularLocation>
        <location evidence="1">Cell membrane</location>
        <topology evidence="1">Multi-pass membrane protein</topology>
    </subcellularLocation>
</comment>
<keyword evidence="4 7" id="KW-0812">Transmembrane</keyword>
<keyword evidence="10" id="KW-1185">Reference proteome</keyword>
<keyword evidence="5 7" id="KW-1133">Transmembrane helix</keyword>
<dbReference type="eggNOG" id="ENOG502SPQY">
    <property type="taxonomic scope" value="Eukaryota"/>
</dbReference>
<reference evidence="9" key="1">
    <citation type="submission" date="2007-07" db="EMBL/GenBank/DDBJ databases">
        <title>PCAP assembly of the Caenorhabditis remanei genome.</title>
        <authorList>
            <consortium name="The Caenorhabditis remanei Sequencing Consortium"/>
            <person name="Wilson R.K."/>
        </authorList>
    </citation>
    <scope>NUCLEOTIDE SEQUENCE [LARGE SCALE GENOMIC DNA]</scope>
    <source>
        <strain evidence="9">PB4641</strain>
    </source>
</reference>
<gene>
    <name evidence="9" type="ORF">CRE_20672</name>
</gene>
<feature type="transmembrane region" description="Helical" evidence="7">
    <location>
        <begin position="304"/>
        <end position="323"/>
    </location>
</feature>
<feature type="transmembrane region" description="Helical" evidence="7">
    <location>
        <begin position="164"/>
        <end position="186"/>
    </location>
</feature>
<dbReference type="PANTHER" id="PTHR43163">
    <property type="entry name" value="DIPEPTIDE TRANSPORT SYSTEM PERMEASE PROTEIN DPPB-RELATED"/>
    <property type="match status" value="1"/>
</dbReference>
<keyword evidence="3" id="KW-1003">Cell membrane</keyword>
<dbReference type="OMA" id="PPVTGFM"/>
<evidence type="ECO:0000256" key="6">
    <source>
        <dbReference type="ARBA" id="ARBA00023136"/>
    </source>
</evidence>
<proteinExistence type="predicted"/>
<keyword evidence="2" id="KW-0813">Transport</keyword>
<dbReference type="GO" id="GO:0005886">
    <property type="term" value="C:plasma membrane"/>
    <property type="evidence" value="ECO:0007669"/>
    <property type="project" value="UniProtKB-SubCell"/>
</dbReference>
<dbReference type="AlphaFoldDB" id="E3NWR2"/>
<dbReference type="STRING" id="31234.E3NWR2"/>
<feature type="domain" description="ABC transmembrane type-1" evidence="8">
    <location>
        <begin position="117"/>
        <end position="323"/>
    </location>
</feature>
<dbReference type="InParanoid" id="E3NWR2"/>
<sequence>MTEMIALSRERGSGAVRRRRRRTMMRWGGKLLQGVITLLLVSLLIFFATQAMPGDVAKVILGVNATPERLATLRKELGLDAPLLQQYLTWLGGILRGDWGVSLTNGAPVADTLSLRLRNSLTLGALALIIMLPISLVIGVIAAQRKDRVFDKLFMGGSMVVNAVPEFVLGTVLIALFGTTVFRIFPPVSLIPPADMPWWHPLALVLPVTTLVIGGVAYLSRLVRVSFIDVMNSEFIQTAQLKGLSTRRILYRHALPNALAPIIPAASLVAAFLIGGTVVVEYLFSYPGIGLSLVESVGNRDLPMIQAVVLIIASAYFVFNFIADLLSDAGLGGTHDPAERPEPRARVGAPSALPRARTVLRLEPGALGDRPRGAHDAARLLLHPLIDKSIRYRHR</sequence>
<dbReference type="PANTHER" id="PTHR43163:SF3">
    <property type="entry name" value="PEPTIDE ABC TRANSPORTER PERMEASE PROTEIN"/>
    <property type="match status" value="1"/>
</dbReference>
<evidence type="ECO:0000313" key="9">
    <source>
        <dbReference type="EMBL" id="EFP04515.1"/>
    </source>
</evidence>
<evidence type="ECO:0000256" key="5">
    <source>
        <dbReference type="ARBA" id="ARBA00022989"/>
    </source>
</evidence>
<evidence type="ECO:0000256" key="2">
    <source>
        <dbReference type="ARBA" id="ARBA00022448"/>
    </source>
</evidence>
<evidence type="ECO:0000256" key="4">
    <source>
        <dbReference type="ARBA" id="ARBA00022692"/>
    </source>
</evidence>